<keyword evidence="9 15" id="KW-0808">Transferase</keyword>
<evidence type="ECO:0000256" key="16">
    <source>
        <dbReference type="PIRSR" id="PIRSR000386-1"/>
    </source>
</evidence>
<keyword evidence="7 15" id="KW-0963">Cytoplasm</keyword>
<dbReference type="Gene3D" id="1.10.1270.20">
    <property type="entry name" value="tRNA(m1g37)methyltransferase, domain 2"/>
    <property type="match status" value="1"/>
</dbReference>
<dbReference type="RefSeq" id="WP_239210761.1">
    <property type="nucleotide sequence ID" value="NZ_CP091865.1"/>
</dbReference>
<comment type="caution">
    <text evidence="18">The sequence shown here is derived from an EMBL/GenBank/DDBJ whole genome shotgun (WGS) entry which is preliminary data.</text>
</comment>
<feature type="domain" description="tRNA methyltransferase TRMD/TRM10-type" evidence="17">
    <location>
        <begin position="1"/>
        <end position="78"/>
    </location>
</feature>
<dbReference type="SUPFAM" id="SSF75217">
    <property type="entry name" value="alpha/beta knot"/>
    <property type="match status" value="1"/>
</dbReference>
<dbReference type="FunFam" id="1.10.1270.20:FF:000001">
    <property type="entry name" value="tRNA (guanine-N(1)-)-methyltransferase"/>
    <property type="match status" value="1"/>
</dbReference>
<evidence type="ECO:0000256" key="4">
    <source>
        <dbReference type="ARBA" id="ARBA00011738"/>
    </source>
</evidence>
<name>A0AAP4BRU7_9CORY</name>
<gene>
    <name evidence="15 18" type="primary">trmD</name>
    <name evidence="18" type="ORF">QPX54_01685</name>
</gene>
<evidence type="ECO:0000256" key="15">
    <source>
        <dbReference type="HAMAP-Rule" id="MF_00605"/>
    </source>
</evidence>
<dbReference type="InterPro" id="IPR029026">
    <property type="entry name" value="tRNA_m1G_MTases_N"/>
</dbReference>
<dbReference type="InterPro" id="IPR016009">
    <property type="entry name" value="tRNA_MeTrfase_TRMD/TRM10"/>
</dbReference>
<feature type="domain" description="tRNA methyltransferase TRMD/TRM10-type" evidence="17">
    <location>
        <begin position="121"/>
        <end position="269"/>
    </location>
</feature>
<dbReference type="EC" id="2.1.1.228" evidence="5 15"/>
<evidence type="ECO:0000256" key="3">
    <source>
        <dbReference type="ARBA" id="ARBA00007630"/>
    </source>
</evidence>
<evidence type="ECO:0000256" key="7">
    <source>
        <dbReference type="ARBA" id="ARBA00022490"/>
    </source>
</evidence>
<dbReference type="AlphaFoldDB" id="A0AAP4BRU7"/>
<evidence type="ECO:0000313" key="18">
    <source>
        <dbReference type="EMBL" id="MDK4325230.1"/>
    </source>
</evidence>
<sequence length="288" mass="31587">MRLDVVSIFPEYLQPLRHALLGRAIERGLLNVGVHDLRDWASGVHKSVDDSPYGGGPGMVMKPEVWGPALDEIAAGKRVDAANQLESAAQHVHGATHDELSGTTPQRYDGRDVRAGENPDAPLLLVPSPAGVVFSQDKAQAWSNEEHIVFACGRYEGIDQRVIDDAARRYRVREVSIGDYVLIGGEVATLVIAEAIVRLIPGVLGNQRSHQEDSFSDGLLEAPSYTKPRVWRGLEIPEVLTSGHHGKVAQWRRRQALLRTQARRPDLLDAVELSTEDHTILAEGMGNN</sequence>
<comment type="function">
    <text evidence="1 15">Specifically methylates guanosine-37 in various tRNAs.</text>
</comment>
<dbReference type="EMBL" id="JASNVP010000002">
    <property type="protein sequence ID" value="MDK4325230.1"/>
    <property type="molecule type" value="Genomic_DNA"/>
</dbReference>
<accession>A0AAP4BRU7</accession>
<keyword evidence="11 15" id="KW-0819">tRNA processing</keyword>
<dbReference type="PANTHER" id="PTHR46417:SF1">
    <property type="entry name" value="TRNA (GUANINE-N(1)-)-METHYLTRANSFERASE"/>
    <property type="match status" value="1"/>
</dbReference>
<comment type="subunit">
    <text evidence="4 15">Homodimer.</text>
</comment>
<dbReference type="GO" id="GO:0002939">
    <property type="term" value="P:tRNA N1-guanine methylation"/>
    <property type="evidence" value="ECO:0007669"/>
    <property type="project" value="TreeGrafter"/>
</dbReference>
<evidence type="ECO:0000256" key="1">
    <source>
        <dbReference type="ARBA" id="ARBA00002634"/>
    </source>
</evidence>
<dbReference type="NCBIfam" id="NF000648">
    <property type="entry name" value="PRK00026.1"/>
    <property type="match status" value="1"/>
</dbReference>
<evidence type="ECO:0000256" key="2">
    <source>
        <dbReference type="ARBA" id="ARBA00004496"/>
    </source>
</evidence>
<comment type="subcellular location">
    <subcellularLocation>
        <location evidence="2 15">Cytoplasm</location>
    </subcellularLocation>
</comment>
<evidence type="ECO:0000256" key="13">
    <source>
        <dbReference type="ARBA" id="ARBA00033392"/>
    </source>
</evidence>
<evidence type="ECO:0000256" key="10">
    <source>
        <dbReference type="ARBA" id="ARBA00022691"/>
    </source>
</evidence>
<evidence type="ECO:0000259" key="17">
    <source>
        <dbReference type="Pfam" id="PF01746"/>
    </source>
</evidence>
<dbReference type="Pfam" id="PF01746">
    <property type="entry name" value="tRNA_m1G_MT"/>
    <property type="match status" value="2"/>
</dbReference>
<evidence type="ECO:0000256" key="8">
    <source>
        <dbReference type="ARBA" id="ARBA00022603"/>
    </source>
</evidence>
<dbReference type="InterPro" id="IPR029028">
    <property type="entry name" value="Alpha/beta_knot_MTases"/>
</dbReference>
<reference evidence="18" key="1">
    <citation type="submission" date="2023-05" db="EMBL/GenBank/DDBJ databases">
        <title>Metabolic capabilities are highly conserved among human nasal-associated Corynebacterium species in pangenomic analyses.</title>
        <authorList>
            <person name="Tran T.H."/>
            <person name="Roberts A.Q."/>
            <person name="Escapa I.F."/>
            <person name="Gao W."/>
            <person name="Conlan S."/>
            <person name="Kong H."/>
            <person name="Segre J.A."/>
            <person name="Kelly M.S."/>
            <person name="Lemon K.P."/>
        </authorList>
    </citation>
    <scope>NUCLEOTIDE SEQUENCE</scope>
    <source>
        <strain evidence="18">KPL2654</strain>
    </source>
</reference>
<comment type="similarity">
    <text evidence="3 15">Belongs to the RNA methyltransferase TrmD family.</text>
</comment>
<protein>
    <recommendedName>
        <fullName evidence="6 15">tRNA (guanine-N(1)-)-methyltransferase</fullName>
        <ecNumber evidence="5 15">2.1.1.228</ecNumber>
    </recommendedName>
    <alternativeName>
        <fullName evidence="12 15">M1G-methyltransferase</fullName>
    </alternativeName>
    <alternativeName>
        <fullName evidence="13 15">tRNA [GM37] methyltransferase</fullName>
    </alternativeName>
</protein>
<dbReference type="GO" id="GO:0005829">
    <property type="term" value="C:cytosol"/>
    <property type="evidence" value="ECO:0007669"/>
    <property type="project" value="TreeGrafter"/>
</dbReference>
<evidence type="ECO:0000256" key="9">
    <source>
        <dbReference type="ARBA" id="ARBA00022679"/>
    </source>
</evidence>
<dbReference type="GO" id="GO:0052906">
    <property type="term" value="F:tRNA (guanine(37)-N1)-methyltransferase activity"/>
    <property type="evidence" value="ECO:0007669"/>
    <property type="project" value="UniProtKB-UniRule"/>
</dbReference>
<dbReference type="InterPro" id="IPR002649">
    <property type="entry name" value="tRNA_m1G_MeTrfase_TrmD"/>
</dbReference>
<evidence type="ECO:0000256" key="5">
    <source>
        <dbReference type="ARBA" id="ARBA00012807"/>
    </source>
</evidence>
<feature type="binding site" evidence="15 16">
    <location>
        <begin position="177"/>
        <end position="182"/>
    </location>
    <ligand>
        <name>S-adenosyl-L-methionine</name>
        <dbReference type="ChEBI" id="CHEBI:59789"/>
    </ligand>
</feature>
<evidence type="ECO:0000256" key="14">
    <source>
        <dbReference type="ARBA" id="ARBA00047783"/>
    </source>
</evidence>
<dbReference type="PANTHER" id="PTHR46417">
    <property type="entry name" value="TRNA (GUANINE-N(1)-)-METHYLTRANSFERASE"/>
    <property type="match status" value="1"/>
</dbReference>
<organism evidence="18 19">
    <name type="scientific">Corynebacterium propinquum</name>
    <dbReference type="NCBI Taxonomy" id="43769"/>
    <lineage>
        <taxon>Bacteria</taxon>
        <taxon>Bacillati</taxon>
        <taxon>Actinomycetota</taxon>
        <taxon>Actinomycetes</taxon>
        <taxon>Mycobacteriales</taxon>
        <taxon>Corynebacteriaceae</taxon>
        <taxon>Corynebacterium</taxon>
    </lineage>
</organism>
<keyword evidence="10 15" id="KW-0949">S-adenosyl-L-methionine</keyword>
<dbReference type="CDD" id="cd18080">
    <property type="entry name" value="TrmD-like"/>
    <property type="match status" value="1"/>
</dbReference>
<evidence type="ECO:0000256" key="11">
    <source>
        <dbReference type="ARBA" id="ARBA00022694"/>
    </source>
</evidence>
<evidence type="ECO:0000256" key="6">
    <source>
        <dbReference type="ARBA" id="ARBA00014679"/>
    </source>
</evidence>
<dbReference type="Proteomes" id="UP001226160">
    <property type="component" value="Unassembled WGS sequence"/>
</dbReference>
<dbReference type="HAMAP" id="MF_00605">
    <property type="entry name" value="TrmD"/>
    <property type="match status" value="1"/>
</dbReference>
<feature type="binding site" evidence="15 16">
    <location>
        <position position="153"/>
    </location>
    <ligand>
        <name>S-adenosyl-L-methionine</name>
        <dbReference type="ChEBI" id="CHEBI:59789"/>
    </ligand>
</feature>
<dbReference type="Gene3D" id="3.40.1280.10">
    <property type="match status" value="1"/>
</dbReference>
<evidence type="ECO:0000313" key="19">
    <source>
        <dbReference type="Proteomes" id="UP001226160"/>
    </source>
</evidence>
<dbReference type="InterPro" id="IPR023148">
    <property type="entry name" value="tRNA_m1G_MeTrfase_C_sf"/>
</dbReference>
<dbReference type="PIRSF" id="PIRSF000386">
    <property type="entry name" value="tRNA_mtase"/>
    <property type="match status" value="1"/>
</dbReference>
<keyword evidence="8 15" id="KW-0489">Methyltransferase</keyword>
<proteinExistence type="inferred from homology"/>
<evidence type="ECO:0000256" key="12">
    <source>
        <dbReference type="ARBA" id="ARBA00029736"/>
    </source>
</evidence>
<comment type="catalytic activity">
    <reaction evidence="14 15">
        <text>guanosine(37) in tRNA + S-adenosyl-L-methionine = N(1)-methylguanosine(37) in tRNA + S-adenosyl-L-homocysteine + H(+)</text>
        <dbReference type="Rhea" id="RHEA:36899"/>
        <dbReference type="Rhea" id="RHEA-COMP:10145"/>
        <dbReference type="Rhea" id="RHEA-COMP:10147"/>
        <dbReference type="ChEBI" id="CHEBI:15378"/>
        <dbReference type="ChEBI" id="CHEBI:57856"/>
        <dbReference type="ChEBI" id="CHEBI:59789"/>
        <dbReference type="ChEBI" id="CHEBI:73542"/>
        <dbReference type="ChEBI" id="CHEBI:74269"/>
        <dbReference type="EC" id="2.1.1.228"/>
    </reaction>
</comment>